<dbReference type="AlphaFoldDB" id="A0A7T4R498"/>
<evidence type="ECO:0000313" key="2">
    <source>
        <dbReference type="Proteomes" id="UP000596063"/>
    </source>
</evidence>
<name>A0A7T4R498_9GAMM</name>
<protein>
    <submittedName>
        <fullName evidence="1">DUF934 domain-containing protein</fullName>
    </submittedName>
</protein>
<reference evidence="1 2" key="1">
    <citation type="submission" date="2020-12" db="EMBL/GenBank/DDBJ databases">
        <authorList>
            <person name="Shan Y."/>
        </authorList>
    </citation>
    <scope>NUCLEOTIDE SEQUENCE [LARGE SCALE GENOMIC DNA]</scope>
    <source>
        <strain evidence="2">csc3.9</strain>
    </source>
</reference>
<dbReference type="KEGG" id="snan:I6N98_08745"/>
<sequence>MPKIIKDGSVVEDSWTVWRDSETLPQQGRVIVPVSLWQSQREALQTLGEVAVFLASDETPKLIADSLDALPLVAIDFPKFADGRGFSYARELREQHRFEGEIRAIGDFMRDQLFYLQRCGVNSFALDNDDLEAALASLRDFDECYQPSVDQPLPLFRRRA</sequence>
<dbReference type="RefSeq" id="WP_198571386.1">
    <property type="nucleotide sequence ID" value="NZ_CP066167.1"/>
</dbReference>
<dbReference type="Pfam" id="PF06073">
    <property type="entry name" value="DUF934"/>
    <property type="match status" value="1"/>
</dbReference>
<keyword evidence="2" id="KW-1185">Reference proteome</keyword>
<dbReference type="InterPro" id="IPR008318">
    <property type="entry name" value="UCP030820"/>
</dbReference>
<gene>
    <name evidence="1" type="ORF">I6N98_08745</name>
</gene>
<dbReference type="Proteomes" id="UP000596063">
    <property type="component" value="Chromosome"/>
</dbReference>
<accession>A0A7T4R498</accession>
<evidence type="ECO:0000313" key="1">
    <source>
        <dbReference type="EMBL" id="QQD19902.1"/>
    </source>
</evidence>
<organism evidence="1 2">
    <name type="scientific">Spongiibacter nanhainus</name>
    <dbReference type="NCBI Taxonomy" id="2794344"/>
    <lineage>
        <taxon>Bacteria</taxon>
        <taxon>Pseudomonadati</taxon>
        <taxon>Pseudomonadota</taxon>
        <taxon>Gammaproteobacteria</taxon>
        <taxon>Cellvibrionales</taxon>
        <taxon>Spongiibacteraceae</taxon>
        <taxon>Spongiibacter</taxon>
    </lineage>
</organism>
<proteinExistence type="predicted"/>
<dbReference type="PIRSF" id="PIRSF030820">
    <property type="entry name" value="UCP030820"/>
    <property type="match status" value="1"/>
</dbReference>
<dbReference type="EMBL" id="CP066167">
    <property type="protein sequence ID" value="QQD19902.1"/>
    <property type="molecule type" value="Genomic_DNA"/>
</dbReference>